<dbReference type="EMBL" id="LGRX02035016">
    <property type="protein sequence ID" value="KAK3236474.1"/>
    <property type="molecule type" value="Genomic_DNA"/>
</dbReference>
<accession>A0AAE0BI63</accession>
<evidence type="ECO:0000313" key="2">
    <source>
        <dbReference type="Proteomes" id="UP001190700"/>
    </source>
</evidence>
<gene>
    <name evidence="1" type="ORF">CYMTET_53390</name>
</gene>
<keyword evidence="2" id="KW-1185">Reference proteome</keyword>
<dbReference type="AlphaFoldDB" id="A0AAE0BI63"/>
<feature type="non-terminal residue" evidence="1">
    <location>
        <position position="1"/>
    </location>
</feature>
<comment type="caution">
    <text evidence="1">The sequence shown here is derived from an EMBL/GenBank/DDBJ whole genome shotgun (WGS) entry which is preliminary data.</text>
</comment>
<proteinExistence type="predicted"/>
<reference evidence="1 2" key="1">
    <citation type="journal article" date="2015" name="Genome Biol. Evol.">
        <title>Comparative Genomics of a Bacterivorous Green Alga Reveals Evolutionary Causalities and Consequences of Phago-Mixotrophic Mode of Nutrition.</title>
        <authorList>
            <person name="Burns J.A."/>
            <person name="Paasch A."/>
            <person name="Narechania A."/>
            <person name="Kim E."/>
        </authorList>
    </citation>
    <scope>NUCLEOTIDE SEQUENCE [LARGE SCALE GENOMIC DNA]</scope>
    <source>
        <strain evidence="1 2">PLY_AMNH</strain>
    </source>
</reference>
<protein>
    <submittedName>
        <fullName evidence="1">Uncharacterized protein</fullName>
    </submittedName>
</protein>
<name>A0AAE0BI63_9CHLO</name>
<organism evidence="1 2">
    <name type="scientific">Cymbomonas tetramitiformis</name>
    <dbReference type="NCBI Taxonomy" id="36881"/>
    <lineage>
        <taxon>Eukaryota</taxon>
        <taxon>Viridiplantae</taxon>
        <taxon>Chlorophyta</taxon>
        <taxon>Pyramimonadophyceae</taxon>
        <taxon>Pyramimonadales</taxon>
        <taxon>Pyramimonadaceae</taxon>
        <taxon>Cymbomonas</taxon>
    </lineage>
</organism>
<evidence type="ECO:0000313" key="1">
    <source>
        <dbReference type="EMBL" id="KAK3236474.1"/>
    </source>
</evidence>
<dbReference type="Proteomes" id="UP001190700">
    <property type="component" value="Unassembled WGS sequence"/>
</dbReference>
<sequence>RQRASGLQTAIFLVAEDRSRRSFCVSIRDLSGKSRRLFYWIKEARIDDGLAELDKMTDALHNLPSTDPAQASCAAQTPGVYSNLAMSFSGYSSCSAAYMYFLSWVMADAGLVTEKVEKHSRDGEASLVSYMFCGLRWHQDQIEAKKEDVELLPYDGRSSKQHFADSESNPPMTCRQTLNKILKVHIRSTAR</sequence>